<sequence length="143" mass="16607">MTIISILIMIQQIITYHYLFSTTWKIIELKETTLKAASENDELIENETEEILKNLTKDNLLNDVDEYGLSKEEISYIKGMTAEDFENFKNETLRPYATDEAKKNIKDTIKEAADEYNFTISDVKSKDEIKNIDAYLDIYSIGE</sequence>
<organism evidence="1">
    <name type="scientific">groundwater metagenome</name>
    <dbReference type="NCBI Taxonomy" id="717931"/>
    <lineage>
        <taxon>unclassified sequences</taxon>
        <taxon>metagenomes</taxon>
        <taxon>ecological metagenomes</taxon>
    </lineage>
</organism>
<dbReference type="EMBL" id="CCXY01000421">
    <property type="protein sequence ID" value="CEG13837.1"/>
    <property type="molecule type" value="Genomic_DNA"/>
</dbReference>
<dbReference type="AlphaFoldDB" id="A0A098EC41"/>
<gene>
    <name evidence="1" type="ORF">MSIBF_A3190002</name>
    <name evidence="2" type="ORF">MSIBF_A570003</name>
</gene>
<evidence type="ECO:0000313" key="1">
    <source>
        <dbReference type="EMBL" id="CEG13079.1"/>
    </source>
</evidence>
<protein>
    <submittedName>
        <fullName evidence="1">Uncharacterized protein</fullName>
    </submittedName>
</protein>
<reference evidence="1" key="1">
    <citation type="submission" date="2014-09" db="EMBL/GenBank/DDBJ databases">
        <authorList>
            <person name="Probst J Alexander"/>
        </authorList>
    </citation>
    <scope>NUCLEOTIDE SEQUENCE</scope>
</reference>
<name>A0A098EC41_9ZZZZ</name>
<accession>A0A098EC41</accession>
<evidence type="ECO:0000313" key="2">
    <source>
        <dbReference type="EMBL" id="CEG13837.1"/>
    </source>
</evidence>
<dbReference type="EMBL" id="CCXY01000245">
    <property type="protein sequence ID" value="CEG13079.1"/>
    <property type="molecule type" value="Genomic_DNA"/>
</dbReference>
<proteinExistence type="predicted"/>